<dbReference type="PANTHER" id="PTHR19959">
    <property type="entry name" value="KINESIN LIGHT CHAIN"/>
    <property type="match status" value="1"/>
</dbReference>
<dbReference type="Pfam" id="PF12770">
    <property type="entry name" value="CHAT"/>
    <property type="match status" value="1"/>
</dbReference>
<organism evidence="2 3">
    <name type="scientific">Aspergillus lentulus</name>
    <dbReference type="NCBI Taxonomy" id="293939"/>
    <lineage>
        <taxon>Eukaryota</taxon>
        <taxon>Fungi</taxon>
        <taxon>Dikarya</taxon>
        <taxon>Ascomycota</taxon>
        <taxon>Pezizomycotina</taxon>
        <taxon>Eurotiomycetes</taxon>
        <taxon>Eurotiomycetidae</taxon>
        <taxon>Eurotiales</taxon>
        <taxon>Aspergillaceae</taxon>
        <taxon>Aspergillus</taxon>
        <taxon>Aspergillus subgen. Fumigati</taxon>
    </lineage>
</organism>
<evidence type="ECO:0000259" key="1">
    <source>
        <dbReference type="Pfam" id="PF12770"/>
    </source>
</evidence>
<protein>
    <recommendedName>
        <fullName evidence="1">CHAT domain-containing protein</fullName>
    </recommendedName>
</protein>
<name>A0AAN6BS52_ASPLE</name>
<reference evidence="2" key="1">
    <citation type="journal article" date="2020" name="bioRxiv">
        <title>Genomic and phenotypic heterogeneity of clinical isolates of the human pathogens Aspergillus fumigatus, Aspergillus lentulus and Aspergillus fumigatiaffinis.</title>
        <authorList>
            <person name="dos Santos R.A.C."/>
            <person name="Steenwyk J.L."/>
            <person name="Rivero-Menendez O."/>
            <person name="Mead M.E."/>
            <person name="Silva L.P."/>
            <person name="Bastos R.W."/>
            <person name="Alastruey-Izquierdo A."/>
            <person name="Goldman G.H."/>
            <person name="Rokas A."/>
        </authorList>
    </citation>
    <scope>NUCLEOTIDE SEQUENCE</scope>
    <source>
        <strain evidence="2">CNM-CM8927</strain>
    </source>
</reference>
<dbReference type="AlphaFoldDB" id="A0AAN6BS52"/>
<dbReference type="EMBL" id="JAAAPU010000024">
    <property type="protein sequence ID" value="KAF4206919.1"/>
    <property type="molecule type" value="Genomic_DNA"/>
</dbReference>
<evidence type="ECO:0000313" key="2">
    <source>
        <dbReference type="EMBL" id="KAF4206919.1"/>
    </source>
</evidence>
<comment type="caution">
    <text evidence="2">The sequence shown here is derived from an EMBL/GenBank/DDBJ whole genome shotgun (WGS) entry which is preliminary data.</text>
</comment>
<sequence length="1130" mass="127338">MESPFNIESKLITTIKELDIEQLRAFADLHEDPANEQSELYIYCCFKVYQRQMSYEYIKKAHERAEVWAALAEIEGHDGEYTRRMCILNTISMVKMDRDSIIAQCPNAALDPNPLLMINYGASLGTSFEEGHGDLGDLDKAILVTEFGLQSLSSSAVDRGPALINLGSWLGRRFDMTSRMEDIDRAVDLTEEALAIIPQTDRVYQGATTAQVAHLYRRFECNGNVDDLNRLKQVANAMAQAPTEIDPANLANMGTACSGIYELVGEVEYLNQAIQFLERSMHEEHKDRNYPTRLLNLASALNRRFYETGATEDIDRAVEVGERGVNLLRPRHRALPAAMNNLASSLNRRFRRTGQMEDLNRAIDIAEELLATHPASRSIYASWCSNLGIWLSDRFERTNRLTDMDRSVELSQMAVEVAPPDYPKTVDWLVNLATHLRRRFQHTVSGRAMEDINRAIGAAQRAVATANSNHTGLPSALHTLSVCFRTRYDFSHEIEDLDKAIEMAERAIAVSPQDHPNRTFRLLNLGVALLQREREENDLKRALVCFREGYDMPNGAAQYRIMCGCNASTVLISSLDWNQASLFLENSIKLLTSLSSRSIEHSDKQHMLARFNGVASRAAAVALNAGKDYHYSLELLELGRGIISGLLLEIRSDVSDLEVKHPLLAQEFITLRDELDAPARPAGSSGWRASRRRQAERRLNQVIRDIRRYPEFSTFLLQPSCRELKEAARFGPIIVVNVSQLRCDAFLVEKHRISLLPLPDLQLEDVQENNRKLRNNASSSRILYKILEWLRFSIAEPVLNALGYIEPPKNDNWPRVWWIPTGELSQLPLHAAGKHMKGCHENVLDRVISSYSSSIKALIYGRRYRSETSFMQESVNALLVAMDQTPGLAQDHNLPFANSEVAILEKLCPSLNLNPIRPQPRCREEILSQLSTSKIFHFAGHGLSSPSEPASSSLLLDDWNTTPLTVADIRDQRLQQNGPFLGYLSACSTGRNRTKQLIDEGIHLISACQLAGFRHVIGTLWEVSDMHCVHVATVLYKTLCEEGLTDIAVSRGLHRATKMLRDGHFRGVPIPREANMTTQPDEQVKGENIQAQADSPPIIEGRDVKLYKGKGREKSSEQPLYWVPYVHFGV</sequence>
<gene>
    <name evidence="2" type="ORF">CNMCM8927_004254</name>
</gene>
<dbReference type="PANTHER" id="PTHR19959:SF119">
    <property type="entry name" value="FUNGAL LIPASE-LIKE DOMAIN-CONTAINING PROTEIN"/>
    <property type="match status" value="1"/>
</dbReference>
<dbReference type="SUPFAM" id="SSF48452">
    <property type="entry name" value="TPR-like"/>
    <property type="match status" value="2"/>
</dbReference>
<dbReference type="Gene3D" id="1.25.40.10">
    <property type="entry name" value="Tetratricopeptide repeat domain"/>
    <property type="match status" value="2"/>
</dbReference>
<evidence type="ECO:0000313" key="3">
    <source>
        <dbReference type="Proteomes" id="UP000649114"/>
    </source>
</evidence>
<dbReference type="Proteomes" id="UP000649114">
    <property type="component" value="Unassembled WGS sequence"/>
</dbReference>
<reference evidence="2" key="2">
    <citation type="submission" date="2020-04" db="EMBL/GenBank/DDBJ databases">
        <authorList>
            <person name="Santos R.A.C."/>
            <person name="Steenwyk J.L."/>
            <person name="Rivero-Menendez O."/>
            <person name="Mead M.E."/>
            <person name="Silva L.P."/>
            <person name="Bastos R.W."/>
            <person name="Alastruey-Izquierdo A."/>
            <person name="Goldman G.H."/>
            <person name="Rokas A."/>
        </authorList>
    </citation>
    <scope>NUCLEOTIDE SEQUENCE</scope>
    <source>
        <strain evidence="2">CNM-CM8927</strain>
    </source>
</reference>
<feature type="domain" description="CHAT" evidence="1">
    <location>
        <begin position="787"/>
        <end position="1129"/>
    </location>
</feature>
<proteinExistence type="predicted"/>
<dbReference type="Pfam" id="PF13374">
    <property type="entry name" value="TPR_10"/>
    <property type="match status" value="1"/>
</dbReference>
<dbReference type="InterPro" id="IPR011990">
    <property type="entry name" value="TPR-like_helical_dom_sf"/>
</dbReference>
<dbReference type="InterPro" id="IPR024983">
    <property type="entry name" value="CHAT_dom"/>
</dbReference>
<accession>A0AAN6BS52</accession>